<dbReference type="GO" id="GO:0016042">
    <property type="term" value="P:lipid catabolic process"/>
    <property type="evidence" value="ECO:0007669"/>
    <property type="project" value="TreeGrafter"/>
</dbReference>
<dbReference type="InterPro" id="IPR013818">
    <property type="entry name" value="Lipase"/>
</dbReference>
<name>A0A8S4Q4C9_OWEFU</name>
<keyword evidence="7" id="KW-1185">Reference proteome</keyword>
<feature type="domain" description="Lipase" evidence="5">
    <location>
        <begin position="278"/>
        <end position="478"/>
    </location>
</feature>
<dbReference type="OrthoDB" id="8183961at2759"/>
<evidence type="ECO:0000256" key="3">
    <source>
        <dbReference type="ARBA" id="ARBA00022525"/>
    </source>
</evidence>
<protein>
    <recommendedName>
        <fullName evidence="5">Lipase domain-containing protein</fullName>
    </recommendedName>
</protein>
<dbReference type="Gene3D" id="3.40.50.1820">
    <property type="entry name" value="alpha/beta hydrolase"/>
    <property type="match status" value="1"/>
</dbReference>
<comment type="similarity">
    <text evidence="2 4">Belongs to the AB hydrolase superfamily. Lipase family.</text>
</comment>
<comment type="caution">
    <text evidence="6">The sequence shown here is derived from an EMBL/GenBank/DDBJ whole genome shotgun (WGS) entry which is preliminary data.</text>
</comment>
<comment type="subcellular location">
    <subcellularLocation>
        <location evidence="1">Secreted</location>
    </subcellularLocation>
</comment>
<evidence type="ECO:0000259" key="5">
    <source>
        <dbReference type="Pfam" id="PF00151"/>
    </source>
</evidence>
<dbReference type="PANTHER" id="PTHR11610">
    <property type="entry name" value="LIPASE"/>
    <property type="match status" value="1"/>
</dbReference>
<evidence type="ECO:0000313" key="7">
    <source>
        <dbReference type="Proteomes" id="UP000749559"/>
    </source>
</evidence>
<evidence type="ECO:0000256" key="1">
    <source>
        <dbReference type="ARBA" id="ARBA00004613"/>
    </source>
</evidence>
<feature type="domain" description="Lipase" evidence="5">
    <location>
        <begin position="165"/>
        <end position="253"/>
    </location>
</feature>
<dbReference type="Pfam" id="PF00151">
    <property type="entry name" value="Lipase"/>
    <property type="match status" value="2"/>
</dbReference>
<dbReference type="InterPro" id="IPR000734">
    <property type="entry name" value="TAG_lipase"/>
</dbReference>
<dbReference type="Proteomes" id="UP000749559">
    <property type="component" value="Unassembled WGS sequence"/>
</dbReference>
<dbReference type="GO" id="GO:0016298">
    <property type="term" value="F:lipase activity"/>
    <property type="evidence" value="ECO:0007669"/>
    <property type="project" value="InterPro"/>
</dbReference>
<evidence type="ECO:0000256" key="2">
    <source>
        <dbReference type="ARBA" id="ARBA00010701"/>
    </source>
</evidence>
<sequence>MTYELQVVSCPLSLTQTSEALEKIFTNILAELCESCKFENTIKYCGLPTAEALPRPVKRSVERVKRGSVSLFQTLIGAVKSNTMEYSGSLDDLNNELKSYADRISTAIISTSIPGITVTDTPIVSITSKDGKCFLYTNLTYESKTINGENGICIEEIGVCFTRGPFGMFPETPDDIELSMFLYTRESRESWNCLSPEFSTSTTIDTNKPTKVIVHGYNADGHDTTDWPHEMRRKLLKEGDYNVVVVDWSEGADVKALKLSLGVLLLALKKFDKGTILTIEGVKEFYGAAATNTQLVGHMIYSMLKHKNVNMGDVHCIGHSLGAHVCGFLGNSAGKNTVGRISGMDPAAPKFEGSEIEFRLDSSDAKFVDIIHTDADILGFLPQLGHVDFYPNGGRDQPGCLLFTCDHSVSHQLYLESIDKSCAFYSTPCNYSKIYSKDGGMCYATTVDSCSMNVMGYYSDRYKDQHGAFYLKTNKTKPRCNSLVTTSPCGTTQSAPGSTTKFSVVYDDSKCECLKGTCKLVANGCSGGNFYTGKCGGPADRKCCVPTDPNYNDASCESRQGVCKMTTTETCSCGQFYSGFCGGPSHRRCCISD</sequence>
<dbReference type="PANTHER" id="PTHR11610:SF178">
    <property type="entry name" value="LIPASE MEMBER H-A-LIKE PROTEIN"/>
    <property type="match status" value="1"/>
</dbReference>
<dbReference type="GO" id="GO:0005615">
    <property type="term" value="C:extracellular space"/>
    <property type="evidence" value="ECO:0007669"/>
    <property type="project" value="TreeGrafter"/>
</dbReference>
<keyword evidence="3" id="KW-0964">Secreted</keyword>
<proteinExistence type="inferred from homology"/>
<organism evidence="6 7">
    <name type="scientific">Owenia fusiformis</name>
    <name type="common">Polychaete worm</name>
    <dbReference type="NCBI Taxonomy" id="6347"/>
    <lineage>
        <taxon>Eukaryota</taxon>
        <taxon>Metazoa</taxon>
        <taxon>Spiralia</taxon>
        <taxon>Lophotrochozoa</taxon>
        <taxon>Annelida</taxon>
        <taxon>Polychaeta</taxon>
        <taxon>Sedentaria</taxon>
        <taxon>Canalipalpata</taxon>
        <taxon>Sabellida</taxon>
        <taxon>Oweniida</taxon>
        <taxon>Oweniidae</taxon>
        <taxon>Owenia</taxon>
    </lineage>
</organism>
<gene>
    <name evidence="6" type="ORF">OFUS_LOCUS23241</name>
</gene>
<evidence type="ECO:0000256" key="4">
    <source>
        <dbReference type="RuleBase" id="RU004262"/>
    </source>
</evidence>
<dbReference type="EMBL" id="CAIIXF020000011">
    <property type="protein sequence ID" value="CAH1799198.1"/>
    <property type="molecule type" value="Genomic_DNA"/>
</dbReference>
<accession>A0A8S4Q4C9</accession>
<dbReference type="InterPro" id="IPR033906">
    <property type="entry name" value="Lipase_N"/>
</dbReference>
<dbReference type="CDD" id="cd00707">
    <property type="entry name" value="Pancreat_lipase_like"/>
    <property type="match status" value="1"/>
</dbReference>
<reference evidence="6" key="1">
    <citation type="submission" date="2022-03" db="EMBL/GenBank/DDBJ databases">
        <authorList>
            <person name="Martin C."/>
        </authorList>
    </citation>
    <scope>NUCLEOTIDE SEQUENCE</scope>
</reference>
<dbReference type="SUPFAM" id="SSF53474">
    <property type="entry name" value="alpha/beta-Hydrolases"/>
    <property type="match status" value="1"/>
</dbReference>
<dbReference type="InterPro" id="IPR029058">
    <property type="entry name" value="AB_hydrolase_fold"/>
</dbReference>
<dbReference type="AlphaFoldDB" id="A0A8S4Q4C9"/>
<evidence type="ECO:0000313" key="6">
    <source>
        <dbReference type="EMBL" id="CAH1799198.1"/>
    </source>
</evidence>